<dbReference type="GO" id="GO:0070403">
    <property type="term" value="F:NAD+ binding"/>
    <property type="evidence" value="ECO:0007669"/>
    <property type="project" value="InterPro"/>
</dbReference>
<keyword evidence="3" id="KW-0520">NAD</keyword>
<dbReference type="Pfam" id="PF02146">
    <property type="entry name" value="SIR2"/>
    <property type="match status" value="1"/>
</dbReference>
<protein>
    <recommendedName>
        <fullName evidence="1">protein acetyllysine N-acetyltransferase</fullName>
        <ecNumber evidence="1">2.3.1.286</ecNumber>
    </recommendedName>
</protein>
<dbReference type="AlphaFoldDB" id="A0A242JZW9"/>
<dbReference type="EMBL" id="NGMO01000002">
    <property type="protein sequence ID" value="OTP10948.1"/>
    <property type="molecule type" value="Genomic_DNA"/>
</dbReference>
<dbReference type="InterPro" id="IPR026591">
    <property type="entry name" value="Sirtuin_cat_small_dom_sf"/>
</dbReference>
<feature type="binding site" evidence="4">
    <location>
        <position position="129"/>
    </location>
    <ligand>
        <name>Zn(2+)</name>
        <dbReference type="ChEBI" id="CHEBI:29105"/>
    </ligand>
</feature>
<sequence>MNTDPIEEAANEIIQCSKLTFLTGAGVSTPSGIPDYRSLSGVYQGIERPEYLLSEQALVHEPEKFYSFIKNLYHPTAEPNIIHLEMAKMAKKKEVWVVSQNIDGLHEKAGSRQLVNFHGNLYHCYCRKCYKQVDWKDYLKSDKHLECGGQIRPNVVLYGEGFQEEVINEAAFAVSQAELIVVIGTSFQVHPFCDLIQYKSPNAKLLVINQTPVYLSDEHTFVQADGAEVFKKIYELGADYDN</sequence>
<organism evidence="6 7">
    <name type="scientific">Candidatus Enterococcus wittei</name>
    <dbReference type="NCBI Taxonomy" id="1987383"/>
    <lineage>
        <taxon>Bacteria</taxon>
        <taxon>Bacillati</taxon>
        <taxon>Bacillota</taxon>
        <taxon>Bacilli</taxon>
        <taxon>Lactobacillales</taxon>
        <taxon>Enterococcaceae</taxon>
        <taxon>Enterococcus</taxon>
    </lineage>
</organism>
<dbReference type="InterPro" id="IPR003000">
    <property type="entry name" value="Sirtuin"/>
</dbReference>
<evidence type="ECO:0000256" key="2">
    <source>
        <dbReference type="ARBA" id="ARBA00022679"/>
    </source>
</evidence>
<evidence type="ECO:0000313" key="7">
    <source>
        <dbReference type="Proteomes" id="UP000194933"/>
    </source>
</evidence>
<dbReference type="Gene3D" id="3.40.50.1220">
    <property type="entry name" value="TPP-binding domain"/>
    <property type="match status" value="1"/>
</dbReference>
<feature type="binding site" evidence="4">
    <location>
        <position position="126"/>
    </location>
    <ligand>
        <name>Zn(2+)</name>
        <dbReference type="ChEBI" id="CHEBI:29105"/>
    </ligand>
</feature>
<dbReference type="InterPro" id="IPR050134">
    <property type="entry name" value="NAD-dep_sirtuin_deacylases"/>
</dbReference>
<feature type="domain" description="Deacetylase sirtuin-type" evidence="5">
    <location>
        <begin position="1"/>
        <end position="242"/>
    </location>
</feature>
<evidence type="ECO:0000256" key="3">
    <source>
        <dbReference type="ARBA" id="ARBA00023027"/>
    </source>
</evidence>
<dbReference type="InterPro" id="IPR029035">
    <property type="entry name" value="DHS-like_NAD/FAD-binding_dom"/>
</dbReference>
<dbReference type="PROSITE" id="PS50305">
    <property type="entry name" value="SIRTUIN"/>
    <property type="match status" value="1"/>
</dbReference>
<keyword evidence="4" id="KW-0862">Zinc</keyword>
<proteinExistence type="predicted"/>
<feature type="binding site" evidence="4">
    <location>
        <position position="147"/>
    </location>
    <ligand>
        <name>Zn(2+)</name>
        <dbReference type="ChEBI" id="CHEBI:29105"/>
    </ligand>
</feature>
<evidence type="ECO:0000256" key="1">
    <source>
        <dbReference type="ARBA" id="ARBA00012928"/>
    </source>
</evidence>
<dbReference type="PANTHER" id="PTHR11085">
    <property type="entry name" value="NAD-DEPENDENT PROTEIN DEACYLASE SIRTUIN-5, MITOCHONDRIAL-RELATED"/>
    <property type="match status" value="1"/>
</dbReference>
<dbReference type="InterPro" id="IPR026590">
    <property type="entry name" value="Ssirtuin_cat_dom"/>
</dbReference>
<keyword evidence="7" id="KW-1185">Reference proteome</keyword>
<evidence type="ECO:0000259" key="5">
    <source>
        <dbReference type="PROSITE" id="PS50305"/>
    </source>
</evidence>
<dbReference type="RefSeq" id="WP_086284262.1">
    <property type="nucleotide sequence ID" value="NZ_NGMO01000002.1"/>
</dbReference>
<keyword evidence="4" id="KW-0479">Metal-binding</keyword>
<dbReference type="Gene3D" id="3.30.1600.10">
    <property type="entry name" value="SIR2/SIRT2 'Small Domain"/>
    <property type="match status" value="1"/>
</dbReference>
<dbReference type="Proteomes" id="UP000194933">
    <property type="component" value="Unassembled WGS sequence"/>
</dbReference>
<comment type="caution">
    <text evidence="6">The sequence shown here is derived from an EMBL/GenBank/DDBJ whole genome shotgun (WGS) entry which is preliminary data.</text>
</comment>
<dbReference type="GO" id="GO:0017136">
    <property type="term" value="F:histone deacetylase activity, NAD-dependent"/>
    <property type="evidence" value="ECO:0007669"/>
    <property type="project" value="TreeGrafter"/>
</dbReference>
<accession>A0A242JZW9</accession>
<dbReference type="SUPFAM" id="SSF52467">
    <property type="entry name" value="DHS-like NAD/FAD-binding domain"/>
    <property type="match status" value="1"/>
</dbReference>
<dbReference type="STRING" id="1987383.A5844_001082"/>
<gene>
    <name evidence="6" type="ORF">A5844_001082</name>
</gene>
<keyword evidence="2" id="KW-0808">Transferase</keyword>
<reference evidence="6 7" key="1">
    <citation type="submission" date="2017-05" db="EMBL/GenBank/DDBJ databases">
        <title>The Genome Sequence of Enterococcus sp. 10A9_DIV0425.</title>
        <authorList>
            <consortium name="The Broad Institute Genomics Platform"/>
            <consortium name="The Broad Institute Genomic Center for Infectious Diseases"/>
            <person name="Earl A."/>
            <person name="Manson A."/>
            <person name="Schwartman J."/>
            <person name="Gilmore M."/>
            <person name="Abouelleil A."/>
            <person name="Cao P."/>
            <person name="Chapman S."/>
            <person name="Cusick C."/>
            <person name="Shea T."/>
            <person name="Young S."/>
            <person name="Neafsey D."/>
            <person name="Nusbaum C."/>
            <person name="Birren B."/>
        </authorList>
    </citation>
    <scope>NUCLEOTIDE SEQUENCE [LARGE SCALE GENOMIC DNA]</scope>
    <source>
        <strain evidence="6 7">10A9_DIV0425</strain>
    </source>
</reference>
<dbReference type="EC" id="2.3.1.286" evidence="1"/>
<evidence type="ECO:0000313" key="6">
    <source>
        <dbReference type="EMBL" id="OTP10948.1"/>
    </source>
</evidence>
<feature type="binding site" evidence="4">
    <location>
        <position position="144"/>
    </location>
    <ligand>
        <name>Zn(2+)</name>
        <dbReference type="ChEBI" id="CHEBI:29105"/>
    </ligand>
</feature>
<dbReference type="NCBIfam" id="NF001752">
    <property type="entry name" value="PRK00481.1-1"/>
    <property type="match status" value="1"/>
</dbReference>
<name>A0A242JZW9_9ENTE</name>
<feature type="active site" description="Proton acceptor" evidence="4">
    <location>
        <position position="118"/>
    </location>
</feature>
<dbReference type="PANTHER" id="PTHR11085:SF4">
    <property type="entry name" value="NAD-DEPENDENT PROTEIN DEACYLASE"/>
    <property type="match status" value="1"/>
</dbReference>
<dbReference type="GO" id="GO:0046872">
    <property type="term" value="F:metal ion binding"/>
    <property type="evidence" value="ECO:0007669"/>
    <property type="project" value="UniProtKB-KW"/>
</dbReference>
<evidence type="ECO:0000256" key="4">
    <source>
        <dbReference type="PROSITE-ProRule" id="PRU00236"/>
    </source>
</evidence>